<reference evidence="1" key="1">
    <citation type="submission" date="2023-04" db="EMBL/GenBank/DDBJ databases">
        <authorList>
            <person name="Vijverberg K."/>
            <person name="Xiong W."/>
            <person name="Schranz E."/>
        </authorList>
    </citation>
    <scope>NUCLEOTIDE SEQUENCE</scope>
</reference>
<name>A0AA35ZPX4_LACSI</name>
<sequence length="164" mass="18251">MAARNPSVVKSKTVKVGPVGNPIPTISDQPSVTVSDHILQPLKRPLAGYVCVSHDISTKPYGITGILINKIHFFSRKILLVIYTGTTSKKAPIRNNHTRVLYNPVDPKSRPLMSPLQLASDLIKTSSTRITYRPRNKAIWVRCRHFHAQCFGRRIGTSGGWDPD</sequence>
<dbReference type="Proteomes" id="UP001177003">
    <property type="component" value="Chromosome 8"/>
</dbReference>
<dbReference type="EMBL" id="OX465084">
    <property type="protein sequence ID" value="CAI9296511.1"/>
    <property type="molecule type" value="Genomic_DNA"/>
</dbReference>
<protein>
    <submittedName>
        <fullName evidence="1">Uncharacterized protein</fullName>
    </submittedName>
</protein>
<organism evidence="1 2">
    <name type="scientific">Lactuca saligna</name>
    <name type="common">Willowleaf lettuce</name>
    <dbReference type="NCBI Taxonomy" id="75948"/>
    <lineage>
        <taxon>Eukaryota</taxon>
        <taxon>Viridiplantae</taxon>
        <taxon>Streptophyta</taxon>
        <taxon>Embryophyta</taxon>
        <taxon>Tracheophyta</taxon>
        <taxon>Spermatophyta</taxon>
        <taxon>Magnoliopsida</taxon>
        <taxon>eudicotyledons</taxon>
        <taxon>Gunneridae</taxon>
        <taxon>Pentapetalae</taxon>
        <taxon>asterids</taxon>
        <taxon>campanulids</taxon>
        <taxon>Asterales</taxon>
        <taxon>Asteraceae</taxon>
        <taxon>Cichorioideae</taxon>
        <taxon>Cichorieae</taxon>
        <taxon>Lactucinae</taxon>
        <taxon>Lactuca</taxon>
    </lineage>
</organism>
<proteinExistence type="predicted"/>
<keyword evidence="2" id="KW-1185">Reference proteome</keyword>
<accession>A0AA35ZPX4</accession>
<evidence type="ECO:0000313" key="2">
    <source>
        <dbReference type="Proteomes" id="UP001177003"/>
    </source>
</evidence>
<evidence type="ECO:0000313" key="1">
    <source>
        <dbReference type="EMBL" id="CAI9296511.1"/>
    </source>
</evidence>
<dbReference type="AlphaFoldDB" id="A0AA35ZPX4"/>
<gene>
    <name evidence="1" type="ORF">LSALG_LOCUS35374</name>
</gene>